<dbReference type="AlphaFoldDB" id="A0A914A596"/>
<evidence type="ECO:0000313" key="9">
    <source>
        <dbReference type="Proteomes" id="UP000887568"/>
    </source>
</evidence>
<reference evidence="8" key="1">
    <citation type="submission" date="2022-11" db="UniProtKB">
        <authorList>
            <consortium name="EnsemblMetazoa"/>
        </authorList>
    </citation>
    <scope>IDENTIFICATION</scope>
</reference>
<evidence type="ECO:0000256" key="5">
    <source>
        <dbReference type="ARBA" id="ARBA00023136"/>
    </source>
</evidence>
<keyword evidence="3 7" id="KW-0812">Transmembrane</keyword>
<feature type="region of interest" description="Disordered" evidence="6">
    <location>
        <begin position="253"/>
        <end position="290"/>
    </location>
</feature>
<proteinExistence type="inferred from homology"/>
<sequence>MATTNAPPSCVAAPQPVGQQQLVTVQPAAGVTFGTVNPQPRSGNWKGILWTGIIQVVLGSLTVIFGIATVTAFGRFYYISDIGSPIWCGILFYVVAGILGIVSGWKKNSGVAIGYMVMSILASLATCCVIGFGAARMALINQVCHPIYTRYRYYYTYGYLRQRVSYYDYPPSFCYLQAAINGVYAILILLALVEFVVAIVGASMTCGPLCSGGSTTQTVIQYQAQPHLVVATQPQGPAFYNIPGQPQVAYPAQQGQYPQAQAPPTAYPAQQGQYPQAQAPPPVNNSTKNSLNRSSMIFDLMESRYLELEEEINS</sequence>
<evidence type="ECO:0000256" key="3">
    <source>
        <dbReference type="ARBA" id="ARBA00022692"/>
    </source>
</evidence>
<dbReference type="PANTHER" id="PTHR23320:SF165">
    <property type="entry name" value="MARVEL DOMAIN-CONTAINING PROTEIN"/>
    <property type="match status" value="1"/>
</dbReference>
<keyword evidence="9" id="KW-1185">Reference proteome</keyword>
<dbReference type="GO" id="GO:0016020">
    <property type="term" value="C:membrane"/>
    <property type="evidence" value="ECO:0007669"/>
    <property type="project" value="UniProtKB-SubCell"/>
</dbReference>
<comment type="similarity">
    <text evidence="2">Belongs to the MS4A family.</text>
</comment>
<evidence type="ECO:0000256" key="7">
    <source>
        <dbReference type="SAM" id="Phobius"/>
    </source>
</evidence>
<organism evidence="8 9">
    <name type="scientific">Patiria miniata</name>
    <name type="common">Bat star</name>
    <name type="synonym">Asterina miniata</name>
    <dbReference type="NCBI Taxonomy" id="46514"/>
    <lineage>
        <taxon>Eukaryota</taxon>
        <taxon>Metazoa</taxon>
        <taxon>Echinodermata</taxon>
        <taxon>Eleutherozoa</taxon>
        <taxon>Asterozoa</taxon>
        <taxon>Asteroidea</taxon>
        <taxon>Valvatacea</taxon>
        <taxon>Valvatida</taxon>
        <taxon>Asterinidae</taxon>
        <taxon>Patiria</taxon>
    </lineage>
</organism>
<dbReference type="EnsemblMetazoa" id="XM_038202967.1">
    <property type="protein sequence ID" value="XP_038058895.1"/>
    <property type="gene ID" value="LOC119730180"/>
</dbReference>
<accession>A0A914A596</accession>
<feature type="transmembrane region" description="Helical" evidence="7">
    <location>
        <begin position="86"/>
        <end position="105"/>
    </location>
</feature>
<dbReference type="Proteomes" id="UP000887568">
    <property type="component" value="Unplaced"/>
</dbReference>
<feature type="transmembrane region" description="Helical" evidence="7">
    <location>
        <begin position="183"/>
        <end position="204"/>
    </location>
</feature>
<evidence type="ECO:0000256" key="2">
    <source>
        <dbReference type="ARBA" id="ARBA00009565"/>
    </source>
</evidence>
<name>A0A914A596_PATMI</name>
<evidence type="ECO:0000313" key="8">
    <source>
        <dbReference type="EnsemblMetazoa" id="XP_038058895.1"/>
    </source>
</evidence>
<evidence type="ECO:0000256" key="1">
    <source>
        <dbReference type="ARBA" id="ARBA00004141"/>
    </source>
</evidence>
<dbReference type="InterPro" id="IPR030417">
    <property type="entry name" value="MS4A"/>
</dbReference>
<comment type="subcellular location">
    <subcellularLocation>
        <location evidence="1">Membrane</location>
        <topology evidence="1">Multi-pass membrane protein</topology>
    </subcellularLocation>
</comment>
<dbReference type="OrthoDB" id="10071849at2759"/>
<keyword evidence="4 7" id="KW-1133">Transmembrane helix</keyword>
<dbReference type="GeneID" id="119730180"/>
<protein>
    <submittedName>
        <fullName evidence="8">Uncharacterized protein</fullName>
    </submittedName>
</protein>
<feature type="transmembrane region" description="Helical" evidence="7">
    <location>
        <begin position="48"/>
        <end position="74"/>
    </location>
</feature>
<feature type="compositionally biased region" description="Low complexity" evidence="6">
    <location>
        <begin position="253"/>
        <end position="277"/>
    </location>
</feature>
<dbReference type="RefSeq" id="XP_038058895.1">
    <property type="nucleotide sequence ID" value="XM_038202967.1"/>
</dbReference>
<evidence type="ECO:0000256" key="4">
    <source>
        <dbReference type="ARBA" id="ARBA00022989"/>
    </source>
</evidence>
<feature type="transmembrane region" description="Helical" evidence="7">
    <location>
        <begin position="111"/>
        <end position="132"/>
    </location>
</feature>
<dbReference type="InterPro" id="IPR007237">
    <property type="entry name" value="CD20-like"/>
</dbReference>
<keyword evidence="5 7" id="KW-0472">Membrane</keyword>
<dbReference type="OMA" id="CHECDPH"/>
<dbReference type="Pfam" id="PF04103">
    <property type="entry name" value="CD20"/>
    <property type="match status" value="1"/>
</dbReference>
<dbReference type="PANTHER" id="PTHR23320">
    <property type="entry name" value="MEMBRANE-SPANNING 4-DOMAINS SUBFAMILY A MS4A -RELATED"/>
    <property type="match status" value="1"/>
</dbReference>
<evidence type="ECO:0000256" key="6">
    <source>
        <dbReference type="SAM" id="MobiDB-lite"/>
    </source>
</evidence>